<feature type="disulfide bond" evidence="9">
    <location>
        <begin position="103"/>
        <end position="113"/>
    </location>
</feature>
<dbReference type="Pfam" id="PF00040">
    <property type="entry name" value="fn2"/>
    <property type="match status" value="1"/>
</dbReference>
<dbReference type="InterPro" id="IPR036772">
    <property type="entry name" value="SRCR-like_dom_sf"/>
</dbReference>
<keyword evidence="7 10" id="KW-1015">Disulfide bond</keyword>
<dbReference type="PRINTS" id="PR00258">
    <property type="entry name" value="SPERACTRCPTR"/>
</dbReference>
<dbReference type="EMBL" id="LSMT01000060">
    <property type="protein sequence ID" value="PFX29783.1"/>
    <property type="molecule type" value="Genomic_DNA"/>
</dbReference>
<evidence type="ECO:0000256" key="11">
    <source>
        <dbReference type="SAM" id="Phobius"/>
    </source>
</evidence>
<evidence type="ECO:0000256" key="7">
    <source>
        <dbReference type="ARBA" id="ARBA00023157"/>
    </source>
</evidence>
<keyword evidence="2 11" id="KW-0812">Transmembrane</keyword>
<dbReference type="Gene3D" id="2.10.10.10">
    <property type="entry name" value="Fibronectin, type II, collagen-binding"/>
    <property type="match status" value="1"/>
</dbReference>
<dbReference type="PRINTS" id="PR00013">
    <property type="entry name" value="FNTYPEII"/>
</dbReference>
<evidence type="ECO:0000256" key="8">
    <source>
        <dbReference type="ARBA" id="ARBA00023180"/>
    </source>
</evidence>
<feature type="disulfide bond" evidence="9">
    <location>
        <begin position="310"/>
        <end position="371"/>
    </location>
</feature>
<dbReference type="FunFam" id="2.10.10.10:FF:000001">
    <property type="entry name" value="Fibronectin 1a isoform 1"/>
    <property type="match status" value="1"/>
</dbReference>
<dbReference type="InterPro" id="IPR000562">
    <property type="entry name" value="FN_type2_dom"/>
</dbReference>
<feature type="disulfide bond" evidence="9">
    <location>
        <begin position="341"/>
        <end position="351"/>
    </location>
</feature>
<name>A0A2B4SL23_STYPI</name>
<accession>A0A2B4SL23</accession>
<evidence type="ECO:0000256" key="1">
    <source>
        <dbReference type="ARBA" id="ARBA00004167"/>
    </source>
</evidence>
<dbReference type="OrthoDB" id="547291at2759"/>
<comment type="caution">
    <text evidence="9">Lacks conserved residue(s) required for the propagation of feature annotation.</text>
</comment>
<feature type="disulfide bond" evidence="9">
    <location>
        <begin position="231"/>
        <end position="241"/>
    </location>
</feature>
<dbReference type="SMART" id="SM00059">
    <property type="entry name" value="FN2"/>
    <property type="match status" value="1"/>
</dbReference>
<dbReference type="FunFam" id="3.10.250.10:FF:000001">
    <property type="entry name" value="Lysyl oxidase 4 isoform X1"/>
    <property type="match status" value="1"/>
</dbReference>
<reference evidence="15" key="1">
    <citation type="journal article" date="2017" name="bioRxiv">
        <title>Comparative analysis of the genomes of Stylophora pistillata and Acropora digitifera provides evidence for extensive differences between species of corals.</title>
        <authorList>
            <person name="Voolstra C.R."/>
            <person name="Li Y."/>
            <person name="Liew Y.J."/>
            <person name="Baumgarten S."/>
            <person name="Zoccola D."/>
            <person name="Flot J.-F."/>
            <person name="Tambutte S."/>
            <person name="Allemand D."/>
            <person name="Aranda M."/>
        </authorList>
    </citation>
    <scope>NUCLEOTIDE SEQUENCE [LARGE SCALE GENOMIC DNA]</scope>
</reference>
<dbReference type="GO" id="GO:0016020">
    <property type="term" value="C:membrane"/>
    <property type="evidence" value="ECO:0007669"/>
    <property type="project" value="UniProtKB-SubCell"/>
</dbReference>
<evidence type="ECO:0000256" key="3">
    <source>
        <dbReference type="ARBA" id="ARBA00022729"/>
    </source>
</evidence>
<keyword evidence="8" id="KW-0325">Glycoprotein</keyword>
<evidence type="ECO:0000256" key="9">
    <source>
        <dbReference type="PROSITE-ProRule" id="PRU00196"/>
    </source>
</evidence>
<dbReference type="SMART" id="SM00202">
    <property type="entry name" value="SR"/>
    <property type="match status" value="4"/>
</dbReference>
<keyword evidence="5 11" id="KW-1133">Transmembrane helix</keyword>
<keyword evidence="4" id="KW-0677">Repeat</keyword>
<dbReference type="InterPro" id="IPR050912">
    <property type="entry name" value="LOX-like_protein"/>
</dbReference>
<dbReference type="GO" id="GO:0004720">
    <property type="term" value="F:protein-lysine 6-oxidase activity"/>
    <property type="evidence" value="ECO:0007669"/>
    <property type="project" value="TreeGrafter"/>
</dbReference>
<dbReference type="InterPro" id="IPR036943">
    <property type="entry name" value="FN_type2_sf"/>
</dbReference>
<dbReference type="SUPFAM" id="SSF57440">
    <property type="entry name" value="Kringle-like"/>
    <property type="match status" value="1"/>
</dbReference>
<dbReference type="GO" id="GO:0005615">
    <property type="term" value="C:extracellular space"/>
    <property type="evidence" value="ECO:0007669"/>
    <property type="project" value="TreeGrafter"/>
</dbReference>
<dbReference type="InterPro" id="IPR013806">
    <property type="entry name" value="Kringle-like"/>
</dbReference>
<dbReference type="GO" id="GO:0005507">
    <property type="term" value="F:copper ion binding"/>
    <property type="evidence" value="ECO:0007669"/>
    <property type="project" value="InterPro"/>
</dbReference>
<dbReference type="PRINTS" id="PR00074">
    <property type="entry name" value="LYSYLOXIDASE"/>
</dbReference>
<evidence type="ECO:0000256" key="4">
    <source>
        <dbReference type="ARBA" id="ARBA00022737"/>
    </source>
</evidence>
<evidence type="ECO:0000256" key="6">
    <source>
        <dbReference type="ARBA" id="ARBA00023136"/>
    </source>
</evidence>
<evidence type="ECO:0000259" key="12">
    <source>
        <dbReference type="PROSITE" id="PS50287"/>
    </source>
</evidence>
<dbReference type="Gene3D" id="3.10.250.10">
    <property type="entry name" value="SRCR-like domain"/>
    <property type="match status" value="4"/>
</dbReference>
<dbReference type="FunFam" id="3.10.250.10:FF:000016">
    <property type="entry name" value="Scavenger receptor cysteine-rich protein type 12"/>
    <property type="match status" value="1"/>
</dbReference>
<comment type="caution">
    <text evidence="14">The sequence shown here is derived from an EMBL/GenBank/DDBJ whole genome shotgun (WGS) entry which is preliminary data.</text>
</comment>
<feature type="domain" description="SRCR" evidence="12">
    <location>
        <begin position="33"/>
        <end position="134"/>
    </location>
</feature>
<sequence length="757" mass="86424">MQRTVLNEDPVNMWCVLFVVFVSYLRFAGGSEVRLIDGKHEFEGRVEVKYDDEWRAVCDHGWNMKAANVVCRMLGYPDALRYTKGHLAFGRGNGEFWLDDVRCGGREYDIERCSHRDWGRHNCRSTNQAGVVCKLHRSDIILKPEPSSARGEVTHVNLKLQGPVVDDYISEGVVQVEHEGKWGYICPSQWTQHNSFVLCGQLGFPNAEKLESYTETIDSLDPFYWLGQVTCIGWESSIVSCDHAGWVRHNCEIGGALKIKCARKNITQPQEVRLRGGAFVSEGRVEMKYRSEWRTICDDHWTLKEANVICRSLGYGSAAIAAHNAYFGRGIGKEMLHNLRCQGDERDIGQCEHHGWRRTECNHYEDASVKCHSPQLQGHEIRLAGGANSFEGRVEVFHGGRWGTVCADNWRIEEAMVVCRQLNLGYASQAATHNYFGATNLKVIMSGVICRVDEISIYNCHHHQWNDTTCSNKNKLAGVICVDELPDLVIDTEALKSEMRTQSLHVDHLQCAYEENCLAKSADVLFRSSGNRWARQNRIRKLLRFTTKIENRGWDHFRPNSPRSAWQYHQCHGHHHSMETFATYALLRQGNWRRAADGHKASFCLEDTECDPGFEKKWNCTRGGDQGLSPGCFDIYSHKIDCQWIDYTGIYSGAFFLRIQLNPGNQVAESDFKNNVAKCSVYDYGSFFIAHKCWIETCESGVDTYAGNSRGKCCAFPFRYKGKLYHSCTTDGHKLKKKWCSTTDDYSRDKKWGLCFN</sequence>
<organism evidence="14 15">
    <name type="scientific">Stylophora pistillata</name>
    <name type="common">Smooth cauliflower coral</name>
    <dbReference type="NCBI Taxonomy" id="50429"/>
    <lineage>
        <taxon>Eukaryota</taxon>
        <taxon>Metazoa</taxon>
        <taxon>Cnidaria</taxon>
        <taxon>Anthozoa</taxon>
        <taxon>Hexacorallia</taxon>
        <taxon>Scleractinia</taxon>
        <taxon>Astrocoeniina</taxon>
        <taxon>Pocilloporidae</taxon>
        <taxon>Stylophora</taxon>
    </lineage>
</organism>
<comment type="subcellular location">
    <subcellularLocation>
        <location evidence="1">Membrane</location>
        <topology evidence="1">Single-pass membrane protein</topology>
    </subcellularLocation>
</comment>
<feature type="domain" description="SRCR" evidence="12">
    <location>
        <begin position="272"/>
        <end position="372"/>
    </location>
</feature>
<evidence type="ECO:0000256" key="10">
    <source>
        <dbReference type="PROSITE-ProRule" id="PRU00479"/>
    </source>
</evidence>
<feature type="disulfide bond" evidence="10">
    <location>
        <begin position="728"/>
        <end position="755"/>
    </location>
</feature>
<dbReference type="PROSITE" id="PS51092">
    <property type="entry name" value="FN2_2"/>
    <property type="match status" value="1"/>
</dbReference>
<dbReference type="FunFam" id="3.10.250.10:FF:000035">
    <property type="entry name" value="Lysyl oxidase-like 2"/>
    <property type="match status" value="1"/>
</dbReference>
<keyword evidence="3" id="KW-0732">Signal</keyword>
<dbReference type="InterPro" id="IPR001695">
    <property type="entry name" value="Lysyl_oxidase"/>
</dbReference>
<evidence type="ECO:0000313" key="14">
    <source>
        <dbReference type="EMBL" id="PFX29783.1"/>
    </source>
</evidence>
<dbReference type="Pfam" id="PF01186">
    <property type="entry name" value="Lysyl_oxidase"/>
    <property type="match status" value="1"/>
</dbReference>
<proteinExistence type="predicted"/>
<evidence type="ECO:0000256" key="5">
    <source>
        <dbReference type="ARBA" id="ARBA00022989"/>
    </source>
</evidence>
<protein>
    <submittedName>
        <fullName evidence="14">Lysyl oxidase-like 2B</fullName>
    </submittedName>
</protein>
<dbReference type="PANTHER" id="PTHR45817">
    <property type="entry name" value="LYSYL OXIDASE-LIKE-RELATED"/>
    <property type="match status" value="1"/>
</dbReference>
<dbReference type="AlphaFoldDB" id="A0A2B4SL23"/>
<evidence type="ECO:0000259" key="13">
    <source>
        <dbReference type="PROSITE" id="PS51092"/>
    </source>
</evidence>
<dbReference type="SUPFAM" id="SSF56487">
    <property type="entry name" value="SRCR-like"/>
    <property type="match status" value="4"/>
</dbReference>
<evidence type="ECO:0000313" key="15">
    <source>
        <dbReference type="Proteomes" id="UP000225706"/>
    </source>
</evidence>
<dbReference type="InterPro" id="IPR001190">
    <property type="entry name" value="SRCR"/>
</dbReference>
<dbReference type="CDD" id="cd00062">
    <property type="entry name" value="FN2"/>
    <property type="match status" value="1"/>
</dbReference>
<evidence type="ECO:0000256" key="2">
    <source>
        <dbReference type="ARBA" id="ARBA00022692"/>
    </source>
</evidence>
<dbReference type="PROSITE" id="PS50287">
    <property type="entry name" value="SRCR_2"/>
    <property type="match status" value="4"/>
</dbReference>
<keyword evidence="15" id="KW-1185">Reference proteome</keyword>
<gene>
    <name evidence="14" type="primary">loxl2b</name>
    <name evidence="14" type="ORF">AWC38_SpisGene5446</name>
</gene>
<keyword evidence="6 11" id="KW-0472">Membrane</keyword>
<dbReference type="Proteomes" id="UP000225706">
    <property type="component" value="Unassembled WGS sequence"/>
</dbReference>
<feature type="domain" description="SRCR" evidence="12">
    <location>
        <begin position="381"/>
        <end position="482"/>
    </location>
</feature>
<feature type="disulfide bond" evidence="9">
    <location>
        <begin position="450"/>
        <end position="460"/>
    </location>
</feature>
<dbReference type="PANTHER" id="PTHR45817:SF9">
    <property type="entry name" value="SRCR DOMAIN-CONTAINING PROTEIN"/>
    <property type="match status" value="1"/>
</dbReference>
<feature type="disulfide bond" evidence="9">
    <location>
        <begin position="297"/>
        <end position="361"/>
    </location>
</feature>
<feature type="domain" description="SRCR" evidence="12">
    <location>
        <begin position="158"/>
        <end position="262"/>
    </location>
</feature>
<dbReference type="STRING" id="50429.A0A2B4SL23"/>
<feature type="disulfide bond" evidence="10">
    <location>
        <begin position="714"/>
        <end position="740"/>
    </location>
</feature>
<dbReference type="FunFam" id="3.10.250.10:FF:000011">
    <property type="entry name" value="Scavenger receptor class A member 5"/>
    <property type="match status" value="1"/>
</dbReference>
<feature type="transmembrane region" description="Helical" evidence="11">
    <location>
        <begin position="12"/>
        <end position="29"/>
    </location>
</feature>
<feature type="domain" description="Fibronectin type-II" evidence="13">
    <location>
        <begin position="709"/>
        <end position="757"/>
    </location>
</feature>
<feature type="disulfide bond" evidence="9">
    <location>
        <begin position="406"/>
        <end position="470"/>
    </location>
</feature>
<dbReference type="Pfam" id="PF00530">
    <property type="entry name" value="SRCR"/>
    <property type="match status" value="4"/>
</dbReference>